<protein>
    <submittedName>
        <fullName evidence="1">Uncharacterized protein</fullName>
    </submittedName>
</protein>
<keyword evidence="2" id="KW-1185">Reference proteome</keyword>
<dbReference type="Proteomes" id="UP000734218">
    <property type="component" value="Unassembled WGS sequence"/>
</dbReference>
<accession>A0ABX0XJG3</accession>
<dbReference type="EMBL" id="JAATJE010000001">
    <property type="protein sequence ID" value="NJC32942.1"/>
    <property type="molecule type" value="Genomic_DNA"/>
</dbReference>
<comment type="caution">
    <text evidence="1">The sequence shown here is derived from an EMBL/GenBank/DDBJ whole genome shotgun (WGS) entry which is preliminary data.</text>
</comment>
<dbReference type="InterPro" id="IPR045617">
    <property type="entry name" value="DUF6445"/>
</dbReference>
<evidence type="ECO:0000313" key="2">
    <source>
        <dbReference type="Proteomes" id="UP000734218"/>
    </source>
</evidence>
<reference evidence="1 2" key="1">
    <citation type="submission" date="2020-03" db="EMBL/GenBank/DDBJ databases">
        <title>Genomic Encyclopedia of Type Strains, Phase IV (KMG-IV): sequencing the most valuable type-strain genomes for metagenomic binning, comparative biology and taxonomic classification.</title>
        <authorList>
            <person name="Goeker M."/>
        </authorList>
    </citation>
    <scope>NUCLEOTIDE SEQUENCE [LARGE SCALE GENOMIC DNA]</scope>
    <source>
        <strain evidence="1 2">DSM 27651</strain>
    </source>
</reference>
<dbReference type="Pfam" id="PF20043">
    <property type="entry name" value="DUF6445"/>
    <property type="match status" value="1"/>
</dbReference>
<evidence type="ECO:0000313" key="1">
    <source>
        <dbReference type="EMBL" id="NJC32942.1"/>
    </source>
</evidence>
<gene>
    <name evidence="1" type="ORF">GGR88_000416</name>
</gene>
<proteinExistence type="predicted"/>
<name>A0ABX0XJG3_9SPHN</name>
<organism evidence="1 2">
    <name type="scientific">Sphingomonas jejuensis</name>
    <dbReference type="NCBI Taxonomy" id="904715"/>
    <lineage>
        <taxon>Bacteria</taxon>
        <taxon>Pseudomonadati</taxon>
        <taxon>Pseudomonadota</taxon>
        <taxon>Alphaproteobacteria</taxon>
        <taxon>Sphingomonadales</taxon>
        <taxon>Sphingomonadaceae</taxon>
        <taxon>Sphingomonas</taxon>
    </lineage>
</organism>
<sequence>MTPRIRLQHVGAEREPVVIVDDFAPDPDALVAAAQQSEFAPLGEFYPGPRVPAPAGYLPSVGAVLAAVLRDGFGFRDRLTVRRALFSLVTTPPASLSLAQRIPHVDAVDPGAIAIVHYLSRAPLGGTGFFRHRATGFEVIDAARRPRFLAALKDDFARHGEPAAAYIDGDTPVFERIGAVDPAFNRAAIYRGSLLHCARVPDGAVSADPATGRLTIASFLDAA</sequence>
<dbReference type="RefSeq" id="WP_167952504.1">
    <property type="nucleotide sequence ID" value="NZ_JAATJE010000001.1"/>
</dbReference>